<evidence type="ECO:0000313" key="2">
    <source>
        <dbReference type="WBParaSite" id="ES5_v2.g20968.t1"/>
    </source>
</evidence>
<sequence>MEDQKSGLIKKWKNVKQIFGASLSSINQNLFEFPRQQENEETKKPEVAQFKSSHKVLNPNKNAESNVSTPPAAAASPSPDKTNQLGYGTQFPTNLLEEKNVELRYKEKARKVGFIVSKSLLVISIYSSVFAGKIFNGDFIIKINQTPIKRKSQIYEFFEKALKTHEKFTVTVKRPKWLVPTNTVPKGYDLAPGYEYFSGILALYPNSTVGLNVKAFSSRIYVVRVEGDSIAVNTCLVGDCIVDVDGDPITTVNDCSEKIIKALKEKKYVMLTIERAATPMTIRAVRCALFAEKTTPMDP</sequence>
<dbReference type="WBParaSite" id="ES5_v2.g20968.t1">
    <property type="protein sequence ID" value="ES5_v2.g20968.t1"/>
    <property type="gene ID" value="ES5_v2.g20968"/>
</dbReference>
<proteinExistence type="predicted"/>
<protein>
    <submittedName>
        <fullName evidence="2">PDZ domain-containing protein</fullName>
    </submittedName>
</protein>
<reference evidence="2" key="1">
    <citation type="submission" date="2022-11" db="UniProtKB">
        <authorList>
            <consortium name="WormBaseParasite"/>
        </authorList>
    </citation>
    <scope>IDENTIFICATION</scope>
</reference>
<dbReference type="Proteomes" id="UP000887579">
    <property type="component" value="Unplaced"/>
</dbReference>
<evidence type="ECO:0000313" key="1">
    <source>
        <dbReference type="Proteomes" id="UP000887579"/>
    </source>
</evidence>
<organism evidence="1 2">
    <name type="scientific">Panagrolaimus sp. ES5</name>
    <dbReference type="NCBI Taxonomy" id="591445"/>
    <lineage>
        <taxon>Eukaryota</taxon>
        <taxon>Metazoa</taxon>
        <taxon>Ecdysozoa</taxon>
        <taxon>Nematoda</taxon>
        <taxon>Chromadorea</taxon>
        <taxon>Rhabditida</taxon>
        <taxon>Tylenchina</taxon>
        <taxon>Panagrolaimomorpha</taxon>
        <taxon>Panagrolaimoidea</taxon>
        <taxon>Panagrolaimidae</taxon>
        <taxon>Panagrolaimus</taxon>
    </lineage>
</organism>
<name>A0AC34FVE5_9BILA</name>
<accession>A0AC34FVE5</accession>